<dbReference type="PANTHER" id="PTHR37251">
    <property type="entry name" value="MITOCHONDRIAL IMPORT RECEPTOR SUBUNIT TOM5 HOMOLOG"/>
    <property type="match status" value="1"/>
</dbReference>
<keyword evidence="2" id="KW-1185">Reference proteome</keyword>
<name>A0ABP0XVN5_9ROSI</name>
<dbReference type="InterPro" id="IPR034553">
    <property type="entry name" value="TOM5_viridi"/>
</dbReference>
<gene>
    <name evidence="1" type="ORF">CITCOLO1_LOCUS3907</name>
</gene>
<organism evidence="1 2">
    <name type="scientific">Citrullus colocynthis</name>
    <name type="common">colocynth</name>
    <dbReference type="NCBI Taxonomy" id="252529"/>
    <lineage>
        <taxon>Eukaryota</taxon>
        <taxon>Viridiplantae</taxon>
        <taxon>Streptophyta</taxon>
        <taxon>Embryophyta</taxon>
        <taxon>Tracheophyta</taxon>
        <taxon>Spermatophyta</taxon>
        <taxon>Magnoliopsida</taxon>
        <taxon>eudicotyledons</taxon>
        <taxon>Gunneridae</taxon>
        <taxon>Pentapetalae</taxon>
        <taxon>rosids</taxon>
        <taxon>fabids</taxon>
        <taxon>Cucurbitales</taxon>
        <taxon>Cucurbitaceae</taxon>
        <taxon>Benincaseae</taxon>
        <taxon>Citrullus</taxon>
    </lineage>
</organism>
<sequence length="107" mass="11937">MLLHTVRVYKPLHRGFNQTPKPKTLTPHTPSLSVVRAKMADAPSSVKKVKNLLSSGTANSLETVKSFFNSQVYDEEKWALNMKLLRAAGMFAGSILLMRNYGDLMTI</sequence>
<protein>
    <submittedName>
        <fullName evidence="1">Uncharacterized protein</fullName>
    </submittedName>
</protein>
<reference evidence="1 2" key="1">
    <citation type="submission" date="2024-03" db="EMBL/GenBank/DDBJ databases">
        <authorList>
            <person name="Gkanogiannis A."/>
            <person name="Becerra Lopez-Lavalle L."/>
        </authorList>
    </citation>
    <scope>NUCLEOTIDE SEQUENCE [LARGE SCALE GENOMIC DNA]</scope>
</reference>
<evidence type="ECO:0000313" key="1">
    <source>
        <dbReference type="EMBL" id="CAK9312223.1"/>
    </source>
</evidence>
<dbReference type="Proteomes" id="UP001642487">
    <property type="component" value="Chromosome 10"/>
</dbReference>
<proteinExistence type="predicted"/>
<dbReference type="PANTHER" id="PTHR37251:SF1">
    <property type="entry name" value="MITOCHONDRIAL IMPORT RECEPTOR SUBUNIT TOM5 HOMOLOG"/>
    <property type="match status" value="1"/>
</dbReference>
<accession>A0ABP0XVN5</accession>
<dbReference type="EMBL" id="OZ021744">
    <property type="protein sequence ID" value="CAK9312223.1"/>
    <property type="molecule type" value="Genomic_DNA"/>
</dbReference>
<evidence type="ECO:0000313" key="2">
    <source>
        <dbReference type="Proteomes" id="UP001642487"/>
    </source>
</evidence>